<dbReference type="RefSeq" id="WP_345257423.1">
    <property type="nucleotide sequence ID" value="NZ_BAABGY010000014.1"/>
</dbReference>
<organism evidence="1 2">
    <name type="scientific">Flaviaesturariibacter amylovorans</name>
    <dbReference type="NCBI Taxonomy" id="1084520"/>
    <lineage>
        <taxon>Bacteria</taxon>
        <taxon>Pseudomonadati</taxon>
        <taxon>Bacteroidota</taxon>
        <taxon>Chitinophagia</taxon>
        <taxon>Chitinophagales</taxon>
        <taxon>Chitinophagaceae</taxon>
        <taxon>Flaviaestuariibacter</taxon>
    </lineage>
</organism>
<keyword evidence="2" id="KW-1185">Reference proteome</keyword>
<sequence length="471" mass="51879">MLARTAGITAFTLSAAAVGAQGNSPYSRFGLGDIAPNTHIVNRGMGGVSIADANQPQDVRYSDRLRVNFSNPASYSSFFGFGQARNPKKLASGRVLLDVGTYLENKTLREPSRADKFTSSDLNISYLQIGIPLRKGWGLAIGLRPLTRVSYMVEDRRRIFNPPAQGGNNIDSVYTEYSGDGGSFLPTIGTGFAIGDLSIGANIGYLFGSREASTVRYFENDTVVYYHGLQRTNSNFGKVYFDFGAQYTIQLNKARGQFLRLGATGNLKQNLNATQRVTIGTFTLDPNTALTDTVYKSSNDRGTIVYPASYSFGVLFGGDLIKPGPEAVEKRNQRWGFWQIGADLVMNKWSQYRYFGASDAVADNMIVRVGGQIRPNLTQAYLSRITYRAGFHAGKDYISAGGNMPLWGVSAGLGVPFGNFSNLTRNQITTVNLAFEYNNRGNNQNPLKENNFRLSLGLNLSDFWFVKRRYD</sequence>
<gene>
    <name evidence="1" type="ORF">GCM10023184_37840</name>
</gene>
<accession>A0ABP8HJL3</accession>
<proteinExistence type="predicted"/>
<protein>
    <submittedName>
        <fullName evidence="1">Membrane protein</fullName>
    </submittedName>
</protein>
<comment type="caution">
    <text evidence="1">The sequence shown here is derived from an EMBL/GenBank/DDBJ whole genome shotgun (WGS) entry which is preliminary data.</text>
</comment>
<evidence type="ECO:0000313" key="1">
    <source>
        <dbReference type="EMBL" id="GAA4340266.1"/>
    </source>
</evidence>
<evidence type="ECO:0000313" key="2">
    <source>
        <dbReference type="Proteomes" id="UP001501725"/>
    </source>
</evidence>
<dbReference type="Proteomes" id="UP001501725">
    <property type="component" value="Unassembled WGS sequence"/>
</dbReference>
<name>A0ABP8HJL3_9BACT</name>
<dbReference type="EMBL" id="BAABGY010000014">
    <property type="protein sequence ID" value="GAA4340266.1"/>
    <property type="molecule type" value="Genomic_DNA"/>
</dbReference>
<reference evidence="2" key="1">
    <citation type="journal article" date="2019" name="Int. J. Syst. Evol. Microbiol.">
        <title>The Global Catalogue of Microorganisms (GCM) 10K type strain sequencing project: providing services to taxonomists for standard genome sequencing and annotation.</title>
        <authorList>
            <consortium name="The Broad Institute Genomics Platform"/>
            <consortium name="The Broad Institute Genome Sequencing Center for Infectious Disease"/>
            <person name="Wu L."/>
            <person name="Ma J."/>
        </authorList>
    </citation>
    <scope>NUCLEOTIDE SEQUENCE [LARGE SCALE GENOMIC DNA]</scope>
    <source>
        <strain evidence="2">JCM 17919</strain>
    </source>
</reference>